<organism evidence="3">
    <name type="scientific">Schistosoma curassoni</name>
    <dbReference type="NCBI Taxonomy" id="6186"/>
    <lineage>
        <taxon>Eukaryota</taxon>
        <taxon>Metazoa</taxon>
        <taxon>Spiralia</taxon>
        <taxon>Lophotrochozoa</taxon>
        <taxon>Platyhelminthes</taxon>
        <taxon>Trematoda</taxon>
        <taxon>Digenea</taxon>
        <taxon>Strigeidida</taxon>
        <taxon>Schistosomatoidea</taxon>
        <taxon>Schistosomatidae</taxon>
        <taxon>Schistosoma</taxon>
    </lineage>
</organism>
<gene>
    <name evidence="1" type="ORF">SCUD_LOCUS5623</name>
</gene>
<dbReference type="WBParaSite" id="SCUD_0000562301-mRNA-1">
    <property type="protein sequence ID" value="SCUD_0000562301-mRNA-1"/>
    <property type="gene ID" value="SCUD_0000562301"/>
</dbReference>
<dbReference type="Proteomes" id="UP000279833">
    <property type="component" value="Unassembled WGS sequence"/>
</dbReference>
<proteinExistence type="predicted"/>
<dbReference type="PANTHER" id="PTHR19446">
    <property type="entry name" value="REVERSE TRANSCRIPTASES"/>
    <property type="match status" value="1"/>
</dbReference>
<evidence type="ECO:0000313" key="3">
    <source>
        <dbReference type="WBParaSite" id="SCUD_0000562301-mRNA-1"/>
    </source>
</evidence>
<reference evidence="1 2" key="2">
    <citation type="submission" date="2018-11" db="EMBL/GenBank/DDBJ databases">
        <authorList>
            <consortium name="Pathogen Informatics"/>
        </authorList>
    </citation>
    <scope>NUCLEOTIDE SEQUENCE [LARGE SCALE GENOMIC DNA]</scope>
    <source>
        <strain evidence="1">Dakar</strain>
        <strain evidence="2">Dakar, Senegal</strain>
    </source>
</reference>
<dbReference type="EMBL" id="UZAK01009610">
    <property type="protein sequence ID" value="VDO97070.1"/>
    <property type="molecule type" value="Genomic_DNA"/>
</dbReference>
<protein>
    <submittedName>
        <fullName evidence="3">Reverse transcriptase domain-containing protein</fullName>
    </submittedName>
</protein>
<accession>A0A183JSD3</accession>
<sequence length="160" mass="18023">MKLMRKYGEPERPVEDKEGKTITDIQGQWNRWVEHFEGLLNRPAPLNPPDIKAAHTDLLIDVTPPTMGEIMMAIRQIMCGKAAGPDKTSAEALTSNIEATANMLHVLFRKINKEEQISTDWKEEYLIKIPKKGDLTKCVNYGGIIPLSVPGNIFNRVLLN</sequence>
<name>A0A183JSD3_9TREM</name>
<evidence type="ECO:0000313" key="1">
    <source>
        <dbReference type="EMBL" id="VDO97070.1"/>
    </source>
</evidence>
<dbReference type="AlphaFoldDB" id="A0A183JSD3"/>
<reference evidence="3" key="1">
    <citation type="submission" date="2016-06" db="UniProtKB">
        <authorList>
            <consortium name="WormBaseParasite"/>
        </authorList>
    </citation>
    <scope>IDENTIFICATION</scope>
</reference>
<keyword evidence="2" id="KW-1185">Reference proteome</keyword>
<evidence type="ECO:0000313" key="2">
    <source>
        <dbReference type="Proteomes" id="UP000279833"/>
    </source>
</evidence>